<keyword evidence="3" id="KW-0540">Nuclease</keyword>
<evidence type="ECO:0000313" key="4">
    <source>
        <dbReference type="Proteomes" id="UP000002011"/>
    </source>
</evidence>
<gene>
    <name evidence="3" type="ordered locus">Dfer_0035</name>
</gene>
<dbReference type="SUPFAM" id="SSF56219">
    <property type="entry name" value="DNase I-like"/>
    <property type="match status" value="1"/>
</dbReference>
<dbReference type="PANTHER" id="PTHR14859:SF15">
    <property type="entry name" value="ENDONUCLEASE_EXONUCLEASE_PHOSPHATASE DOMAIN-CONTAINING PROTEIN"/>
    <property type="match status" value="1"/>
</dbReference>
<dbReference type="RefSeq" id="WP_012779655.1">
    <property type="nucleotide sequence ID" value="NC_013037.1"/>
</dbReference>
<dbReference type="GO" id="GO:0004519">
    <property type="term" value="F:endonuclease activity"/>
    <property type="evidence" value="ECO:0007669"/>
    <property type="project" value="UniProtKB-KW"/>
</dbReference>
<sequence length="365" mass="42192">MKGLTRILWLLYQCFACYTLLIYTLILLVPFGGWLAGFMMMSFPIVVFIHLVSVPVWFVVERKKAILPLIMVGAACFFLPRTYAFNSTAENVTAAEGAKEFSVMNYNVHVFQRNSGAWKSEVKREIRKMKSWIIDSQADVICMPEYFNDDELKGVLDTRNYFSANGYQYNALHSQKKQGKRKGYWGLAVFSKYPIVAVRDTVFEEQNGMIQTDIKVGEDTVRVLALHLYSMTLQLGALVAQKEMDGIKREGRITFGKMKNGFTRRAAEYEIVQSWVDQSPYPLIVCGDFNEVPYGYVYGKLRKHLRNSFEEKGRGFGFTYNQIPYFIRIDHQFYDDSRLSLHAFRTFSKVPYSDHNPIMGTYTVK</sequence>
<dbReference type="InterPro" id="IPR051916">
    <property type="entry name" value="GPI-anchor_lipid_remodeler"/>
</dbReference>
<evidence type="ECO:0000256" key="1">
    <source>
        <dbReference type="SAM" id="Phobius"/>
    </source>
</evidence>
<feature type="transmembrane region" description="Helical" evidence="1">
    <location>
        <begin position="7"/>
        <end position="28"/>
    </location>
</feature>
<dbReference type="GO" id="GO:0006506">
    <property type="term" value="P:GPI anchor biosynthetic process"/>
    <property type="evidence" value="ECO:0007669"/>
    <property type="project" value="TreeGrafter"/>
</dbReference>
<reference evidence="3 4" key="1">
    <citation type="journal article" date="2009" name="Stand. Genomic Sci.">
        <title>Complete genome sequence of Dyadobacter fermentans type strain (NS114).</title>
        <authorList>
            <person name="Lang E."/>
            <person name="Lapidus A."/>
            <person name="Chertkov O."/>
            <person name="Brettin T."/>
            <person name="Detter J.C."/>
            <person name="Han C."/>
            <person name="Copeland A."/>
            <person name="Glavina Del Rio T."/>
            <person name="Nolan M."/>
            <person name="Chen F."/>
            <person name="Lucas S."/>
            <person name="Tice H."/>
            <person name="Cheng J.F."/>
            <person name="Land M."/>
            <person name="Hauser L."/>
            <person name="Chang Y.J."/>
            <person name="Jeffries C.D."/>
            <person name="Kopitz M."/>
            <person name="Bruce D."/>
            <person name="Goodwin L."/>
            <person name="Pitluck S."/>
            <person name="Ovchinnikova G."/>
            <person name="Pati A."/>
            <person name="Ivanova N."/>
            <person name="Mavrommatis K."/>
            <person name="Chen A."/>
            <person name="Palaniappan K."/>
            <person name="Chain P."/>
            <person name="Bristow J."/>
            <person name="Eisen J.A."/>
            <person name="Markowitz V."/>
            <person name="Hugenholtz P."/>
            <person name="Goker M."/>
            <person name="Rohde M."/>
            <person name="Kyrpides N.C."/>
            <person name="Klenk H.P."/>
        </authorList>
    </citation>
    <scope>NUCLEOTIDE SEQUENCE [LARGE SCALE GENOMIC DNA]</scope>
    <source>
        <strain evidence="4">ATCC 700827 / DSM 18053 / CIP 107007 / KCTC 52180 / NS114</strain>
    </source>
</reference>
<dbReference type="KEGG" id="dfe:Dfer_0035"/>
<accession>C6VUJ8</accession>
<keyword evidence="4" id="KW-1185">Reference proteome</keyword>
<keyword evidence="1" id="KW-0812">Transmembrane</keyword>
<dbReference type="GO" id="GO:0004527">
    <property type="term" value="F:exonuclease activity"/>
    <property type="evidence" value="ECO:0007669"/>
    <property type="project" value="UniProtKB-KW"/>
</dbReference>
<evidence type="ECO:0000313" key="3">
    <source>
        <dbReference type="EMBL" id="ACT91307.1"/>
    </source>
</evidence>
<dbReference type="PANTHER" id="PTHR14859">
    <property type="entry name" value="CALCOFLUOR WHITE HYPERSENSITIVE PROTEIN PRECURSOR"/>
    <property type="match status" value="1"/>
</dbReference>
<name>C6VUJ8_DYAFD</name>
<feature type="transmembrane region" description="Helical" evidence="1">
    <location>
        <begin position="65"/>
        <end position="83"/>
    </location>
</feature>
<keyword evidence="3" id="KW-0269">Exonuclease</keyword>
<dbReference type="GO" id="GO:0016020">
    <property type="term" value="C:membrane"/>
    <property type="evidence" value="ECO:0007669"/>
    <property type="project" value="GOC"/>
</dbReference>
<dbReference type="OrthoDB" id="635146at2"/>
<dbReference type="Proteomes" id="UP000002011">
    <property type="component" value="Chromosome"/>
</dbReference>
<dbReference type="InterPro" id="IPR005135">
    <property type="entry name" value="Endo/exonuclease/phosphatase"/>
</dbReference>
<dbReference type="InterPro" id="IPR036691">
    <property type="entry name" value="Endo/exonu/phosph_ase_sf"/>
</dbReference>
<protein>
    <submittedName>
        <fullName evidence="3">Endonuclease/exonuclease/phosphatase</fullName>
    </submittedName>
</protein>
<keyword evidence="3" id="KW-0255">Endonuclease</keyword>
<dbReference type="eggNOG" id="COG3021">
    <property type="taxonomic scope" value="Bacteria"/>
</dbReference>
<dbReference type="STRING" id="471854.Dfer_0035"/>
<dbReference type="AlphaFoldDB" id="C6VUJ8"/>
<evidence type="ECO:0000259" key="2">
    <source>
        <dbReference type="Pfam" id="PF03372"/>
    </source>
</evidence>
<keyword evidence="1" id="KW-1133">Transmembrane helix</keyword>
<dbReference type="HOGENOM" id="CLU_060500_0_1_10"/>
<feature type="domain" description="Endonuclease/exonuclease/phosphatase" evidence="2">
    <location>
        <begin position="104"/>
        <end position="355"/>
    </location>
</feature>
<dbReference type="Pfam" id="PF03372">
    <property type="entry name" value="Exo_endo_phos"/>
    <property type="match status" value="1"/>
</dbReference>
<organism evidence="3 4">
    <name type="scientific">Dyadobacter fermentans (strain ATCC 700827 / DSM 18053 / CIP 107007 / KCTC 52180 / NS114)</name>
    <dbReference type="NCBI Taxonomy" id="471854"/>
    <lineage>
        <taxon>Bacteria</taxon>
        <taxon>Pseudomonadati</taxon>
        <taxon>Bacteroidota</taxon>
        <taxon>Cytophagia</taxon>
        <taxon>Cytophagales</taxon>
        <taxon>Spirosomataceae</taxon>
        <taxon>Dyadobacter</taxon>
    </lineage>
</organism>
<dbReference type="Gene3D" id="3.60.10.10">
    <property type="entry name" value="Endonuclease/exonuclease/phosphatase"/>
    <property type="match status" value="1"/>
</dbReference>
<feature type="transmembrane region" description="Helical" evidence="1">
    <location>
        <begin position="34"/>
        <end position="58"/>
    </location>
</feature>
<keyword evidence="1" id="KW-0472">Membrane</keyword>
<keyword evidence="3" id="KW-0378">Hydrolase</keyword>
<dbReference type="EMBL" id="CP001619">
    <property type="protein sequence ID" value="ACT91307.1"/>
    <property type="molecule type" value="Genomic_DNA"/>
</dbReference>
<dbReference type="CDD" id="cd09084">
    <property type="entry name" value="EEP-2"/>
    <property type="match status" value="1"/>
</dbReference>
<proteinExistence type="predicted"/>